<proteinExistence type="predicted"/>
<dbReference type="GO" id="GO:0016740">
    <property type="term" value="F:transferase activity"/>
    <property type="evidence" value="ECO:0007669"/>
    <property type="project" value="UniProtKB-KW"/>
</dbReference>
<organism evidence="2 3">
    <name type="scientific">Oryctes borbonicus</name>
    <dbReference type="NCBI Taxonomy" id="1629725"/>
    <lineage>
        <taxon>Eukaryota</taxon>
        <taxon>Metazoa</taxon>
        <taxon>Ecdysozoa</taxon>
        <taxon>Arthropoda</taxon>
        <taxon>Hexapoda</taxon>
        <taxon>Insecta</taxon>
        <taxon>Pterygota</taxon>
        <taxon>Neoptera</taxon>
        <taxon>Endopterygota</taxon>
        <taxon>Coleoptera</taxon>
        <taxon>Polyphaga</taxon>
        <taxon>Scarabaeiformia</taxon>
        <taxon>Scarabaeidae</taxon>
        <taxon>Dynastinae</taxon>
        <taxon>Oryctes</taxon>
    </lineage>
</organism>
<evidence type="ECO:0000259" key="1">
    <source>
        <dbReference type="SMART" id="SM00587"/>
    </source>
</evidence>
<dbReference type="InterPro" id="IPR011009">
    <property type="entry name" value="Kinase-like_dom_sf"/>
</dbReference>
<keyword evidence="2" id="KW-0808">Transferase</keyword>
<protein>
    <submittedName>
        <fullName evidence="2">Phosphotransferase</fullName>
    </submittedName>
</protein>
<dbReference type="AlphaFoldDB" id="A0A0T6B769"/>
<dbReference type="OrthoDB" id="191037at2759"/>
<reference evidence="2 3" key="1">
    <citation type="submission" date="2015-09" db="EMBL/GenBank/DDBJ databases">
        <title>Draft genome of the scarab beetle Oryctes borbonicus.</title>
        <authorList>
            <person name="Meyer J.M."/>
            <person name="Markov G.V."/>
            <person name="Baskaran P."/>
            <person name="Herrmann M."/>
            <person name="Sommer R.J."/>
            <person name="Roedelsperger C."/>
        </authorList>
    </citation>
    <scope>NUCLEOTIDE SEQUENCE [LARGE SCALE GENOMIC DNA]</scope>
    <source>
        <strain evidence="2">OB123</strain>
        <tissue evidence="2">Whole animal</tissue>
    </source>
</reference>
<dbReference type="SUPFAM" id="SSF56112">
    <property type="entry name" value="Protein kinase-like (PK-like)"/>
    <property type="match status" value="1"/>
</dbReference>
<dbReference type="SMART" id="SM00587">
    <property type="entry name" value="CHK"/>
    <property type="match status" value="1"/>
</dbReference>
<accession>A0A0T6B769</accession>
<feature type="non-terminal residue" evidence="2">
    <location>
        <position position="1"/>
    </location>
</feature>
<dbReference type="Gene3D" id="3.90.1200.10">
    <property type="match status" value="1"/>
</dbReference>
<sequence>FGFGVVAIIRALLDMPEIEVKNLKELIGSSIGEDFEIVSQSQTLLTAPGDHYGSIMQALDVTIKRSSRKEEELLRLVAKLIPASDLLRAMFDIQVTFKKEVSAYLDAIPALIEFQREYNVAEDRILDIFPKCYGARINLNNNNGDVDDDAAIILENLKCQGYDTGDRFVGFDRAVAELIVKDLAKFHAIPIAMQKLRPEEFQRKVLPCSIKNECFDKVPEEVGDAFHNSIMNGAKQVPELEPFLAKMEKLVEIGVEDMMKGSEPNKLFATIVHSDYWLSNTMVLKDENGKPIKNKILDLQIMQYSSCVRDLIFFLFTSVINEDLDENYDKLVDLYCDTFVDYLKDFGLDPMEYTREAFRKEIDVIAPKEFYHVGFMLKPILTEKGKVQSFENFQTSDWCRDDLLGEAHKRKLKKLVFSYQKRNWI</sequence>
<dbReference type="InterPro" id="IPR004119">
    <property type="entry name" value="EcKL"/>
</dbReference>
<keyword evidence="3" id="KW-1185">Reference proteome</keyword>
<evidence type="ECO:0000313" key="2">
    <source>
        <dbReference type="EMBL" id="KRT82679.1"/>
    </source>
</evidence>
<dbReference type="EMBL" id="LJIG01009638">
    <property type="protein sequence ID" value="KRT82679.1"/>
    <property type="molecule type" value="Genomic_DNA"/>
</dbReference>
<dbReference type="Pfam" id="PF02958">
    <property type="entry name" value="EcKL"/>
    <property type="match status" value="1"/>
</dbReference>
<comment type="caution">
    <text evidence="2">The sequence shown here is derived from an EMBL/GenBank/DDBJ whole genome shotgun (WGS) entry which is preliminary data.</text>
</comment>
<name>A0A0T6B769_9SCAR</name>
<feature type="domain" description="CHK kinase-like" evidence="1">
    <location>
        <begin position="152"/>
        <end position="345"/>
    </location>
</feature>
<dbReference type="Proteomes" id="UP000051574">
    <property type="component" value="Unassembled WGS sequence"/>
</dbReference>
<dbReference type="InterPro" id="IPR015897">
    <property type="entry name" value="CHK_kinase-like"/>
</dbReference>
<dbReference type="PANTHER" id="PTHR11012">
    <property type="entry name" value="PROTEIN KINASE-LIKE DOMAIN-CONTAINING"/>
    <property type="match status" value="1"/>
</dbReference>
<gene>
    <name evidence="2" type="ORF">AMK59_4546</name>
</gene>
<dbReference type="PANTHER" id="PTHR11012:SF55">
    <property type="entry name" value="BHLH DOMAIN-CONTAINING PROTEIN"/>
    <property type="match status" value="1"/>
</dbReference>
<evidence type="ECO:0000313" key="3">
    <source>
        <dbReference type="Proteomes" id="UP000051574"/>
    </source>
</evidence>